<feature type="transmembrane region" description="Helical" evidence="8">
    <location>
        <begin position="55"/>
        <end position="80"/>
    </location>
</feature>
<feature type="domain" description="Glycosyltransferase RgtA/B/C/D-like" evidence="9">
    <location>
        <begin position="69"/>
        <end position="226"/>
    </location>
</feature>
<evidence type="ECO:0000256" key="2">
    <source>
        <dbReference type="ARBA" id="ARBA00022475"/>
    </source>
</evidence>
<protein>
    <recommendedName>
        <fullName evidence="9">Glycosyltransferase RgtA/B/C/D-like domain-containing protein</fullName>
    </recommendedName>
</protein>
<reference evidence="10 11" key="1">
    <citation type="journal article" date="2016" name="Nat. Commun.">
        <title>Thousands of microbial genomes shed light on interconnected biogeochemical processes in an aquifer system.</title>
        <authorList>
            <person name="Anantharaman K."/>
            <person name="Brown C.T."/>
            <person name="Hug L.A."/>
            <person name="Sharon I."/>
            <person name="Castelle C.J."/>
            <person name="Probst A.J."/>
            <person name="Thomas B.C."/>
            <person name="Singh A."/>
            <person name="Wilkins M.J."/>
            <person name="Karaoz U."/>
            <person name="Brodie E.L."/>
            <person name="Williams K.H."/>
            <person name="Hubbard S.S."/>
            <person name="Banfield J.F."/>
        </authorList>
    </citation>
    <scope>NUCLEOTIDE SEQUENCE [LARGE SCALE GENOMIC DNA]</scope>
</reference>
<comment type="caution">
    <text evidence="10">The sequence shown here is derived from an EMBL/GenBank/DDBJ whole genome shotgun (WGS) entry which is preliminary data.</text>
</comment>
<feature type="transmembrane region" description="Helical" evidence="8">
    <location>
        <begin position="281"/>
        <end position="297"/>
    </location>
</feature>
<evidence type="ECO:0000313" key="11">
    <source>
        <dbReference type="Proteomes" id="UP000177328"/>
    </source>
</evidence>
<dbReference type="Proteomes" id="UP000177328">
    <property type="component" value="Unassembled WGS sequence"/>
</dbReference>
<feature type="transmembrane region" description="Helical" evidence="8">
    <location>
        <begin position="170"/>
        <end position="195"/>
    </location>
</feature>
<dbReference type="PANTHER" id="PTHR33908">
    <property type="entry name" value="MANNOSYLTRANSFERASE YKCB-RELATED"/>
    <property type="match status" value="1"/>
</dbReference>
<dbReference type="GO" id="GO:0009103">
    <property type="term" value="P:lipopolysaccharide biosynthetic process"/>
    <property type="evidence" value="ECO:0007669"/>
    <property type="project" value="UniProtKB-ARBA"/>
</dbReference>
<dbReference type="EMBL" id="MFDD01000002">
    <property type="protein sequence ID" value="OGE41364.1"/>
    <property type="molecule type" value="Genomic_DNA"/>
</dbReference>
<feature type="transmembrane region" description="Helical" evidence="8">
    <location>
        <begin position="358"/>
        <end position="375"/>
    </location>
</feature>
<dbReference type="AlphaFoldDB" id="A0A1F5KKG4"/>
<evidence type="ECO:0000256" key="1">
    <source>
        <dbReference type="ARBA" id="ARBA00004651"/>
    </source>
</evidence>
<evidence type="ECO:0000256" key="5">
    <source>
        <dbReference type="ARBA" id="ARBA00022692"/>
    </source>
</evidence>
<feature type="transmembrane region" description="Helical" evidence="8">
    <location>
        <begin position="111"/>
        <end position="133"/>
    </location>
</feature>
<keyword evidence="2" id="KW-1003">Cell membrane</keyword>
<sequence>MKFLLRKSTWILLAIILLGIFFRSYNFANSFVFEHDQDLYSWIAKDIVVNHHLRLIGQVTSIDGFFIGPLFYYLVALLYLITSLNPLSVVMISVGIGVLTIFSVYCLFKTFFNQSTAIIGALLTSVSLGIVMYDRWIVPTVPSILWSVWLLYLSLALLNKKLKALPLFGLLVGLVWHIHIALLPLVFLPLIAYLLSGDRTLFNLKKSWPLVVVSLAIFFIISSPFWLFELKHEFGQTKSVLTGSQTEVGEVAGVDRFFKITGFISKNLVYDFIYPVLGKNIPAPTIYGVFLILWIFIDKKKILSRKYSFVLMAWLILVIAFHFLTKRNLSEYYLTNTAVVFLCLLSLFLSWMYQHLKILTIVFLVIYTGFNLWSFTRNSDSETSFAQKQALVDYIQADATSRSFPCVHINYIADFGTNVGFRFLFWKDNLHLINTTPDVPSYDIVIPWQVSEKEVNTHFGRFGVIKPKGEYTISEATCTDSKNQLLPLLGYND</sequence>
<evidence type="ECO:0000256" key="4">
    <source>
        <dbReference type="ARBA" id="ARBA00022679"/>
    </source>
</evidence>
<feature type="transmembrane region" description="Helical" evidence="8">
    <location>
        <begin position="207"/>
        <end position="228"/>
    </location>
</feature>
<proteinExistence type="predicted"/>
<keyword evidence="7 8" id="KW-0472">Membrane</keyword>
<keyword evidence="5 8" id="KW-0812">Transmembrane</keyword>
<dbReference type="PANTHER" id="PTHR33908:SF11">
    <property type="entry name" value="MEMBRANE PROTEIN"/>
    <property type="match status" value="1"/>
</dbReference>
<name>A0A1F5KKG4_9BACT</name>
<dbReference type="GO" id="GO:0005886">
    <property type="term" value="C:plasma membrane"/>
    <property type="evidence" value="ECO:0007669"/>
    <property type="project" value="UniProtKB-SubCell"/>
</dbReference>
<keyword evidence="4" id="KW-0808">Transferase</keyword>
<evidence type="ECO:0000259" key="9">
    <source>
        <dbReference type="Pfam" id="PF13231"/>
    </source>
</evidence>
<dbReference type="InterPro" id="IPR050297">
    <property type="entry name" value="LipidA_mod_glycosyltrf_83"/>
</dbReference>
<accession>A0A1F5KKG4</accession>
<feature type="transmembrane region" description="Helical" evidence="8">
    <location>
        <begin position="87"/>
        <end position="105"/>
    </location>
</feature>
<keyword evidence="3" id="KW-0328">Glycosyltransferase</keyword>
<evidence type="ECO:0000256" key="8">
    <source>
        <dbReference type="SAM" id="Phobius"/>
    </source>
</evidence>
<evidence type="ECO:0000256" key="3">
    <source>
        <dbReference type="ARBA" id="ARBA00022676"/>
    </source>
</evidence>
<organism evidence="10 11">
    <name type="scientific">Candidatus Daviesbacteria bacterium RIFCSPHIGHO2_02_FULL_43_12</name>
    <dbReference type="NCBI Taxonomy" id="1797776"/>
    <lineage>
        <taxon>Bacteria</taxon>
        <taxon>Candidatus Daviesiibacteriota</taxon>
    </lineage>
</organism>
<dbReference type="InterPro" id="IPR038731">
    <property type="entry name" value="RgtA/B/C-like"/>
</dbReference>
<evidence type="ECO:0000256" key="6">
    <source>
        <dbReference type="ARBA" id="ARBA00022989"/>
    </source>
</evidence>
<feature type="transmembrane region" description="Helical" evidence="8">
    <location>
        <begin position="309"/>
        <end position="326"/>
    </location>
</feature>
<feature type="transmembrane region" description="Helical" evidence="8">
    <location>
        <begin position="140"/>
        <end position="158"/>
    </location>
</feature>
<dbReference type="GO" id="GO:0016763">
    <property type="term" value="F:pentosyltransferase activity"/>
    <property type="evidence" value="ECO:0007669"/>
    <property type="project" value="TreeGrafter"/>
</dbReference>
<comment type="subcellular location">
    <subcellularLocation>
        <location evidence="1">Cell membrane</location>
        <topology evidence="1">Multi-pass membrane protein</topology>
    </subcellularLocation>
</comment>
<evidence type="ECO:0000313" key="10">
    <source>
        <dbReference type="EMBL" id="OGE41364.1"/>
    </source>
</evidence>
<keyword evidence="6 8" id="KW-1133">Transmembrane helix</keyword>
<dbReference type="Pfam" id="PF13231">
    <property type="entry name" value="PMT_2"/>
    <property type="match status" value="1"/>
</dbReference>
<gene>
    <name evidence="10" type="ORF">A3D25_02460</name>
</gene>
<feature type="transmembrane region" description="Helical" evidence="8">
    <location>
        <begin position="332"/>
        <end position="351"/>
    </location>
</feature>
<evidence type="ECO:0000256" key="7">
    <source>
        <dbReference type="ARBA" id="ARBA00023136"/>
    </source>
</evidence>